<comment type="caution">
    <text evidence="2">The sequence shown here is derived from an EMBL/GenBank/DDBJ whole genome shotgun (WGS) entry which is preliminary data.</text>
</comment>
<evidence type="ECO:0000259" key="1">
    <source>
        <dbReference type="Pfam" id="PF02627"/>
    </source>
</evidence>
<feature type="domain" description="Carboxymuconolactone decarboxylase-like" evidence="1">
    <location>
        <begin position="28"/>
        <end position="66"/>
    </location>
</feature>
<dbReference type="Pfam" id="PF02627">
    <property type="entry name" value="CMD"/>
    <property type="match status" value="1"/>
</dbReference>
<dbReference type="OrthoDB" id="9808310at2"/>
<dbReference type="RefSeq" id="WP_109660204.1">
    <property type="nucleotide sequence ID" value="NZ_QGEG01000001.1"/>
</dbReference>
<accession>A0A316L6I8</accession>
<dbReference type="AlphaFoldDB" id="A0A316L6I8"/>
<evidence type="ECO:0000313" key="2">
    <source>
        <dbReference type="EMBL" id="PWL39893.1"/>
    </source>
</evidence>
<dbReference type="EMBL" id="QGEG01000001">
    <property type="protein sequence ID" value="PWL39893.1"/>
    <property type="molecule type" value="Genomic_DNA"/>
</dbReference>
<protein>
    <recommendedName>
        <fullName evidence="1">Carboxymuconolactone decarboxylase-like domain-containing protein</fullName>
    </recommendedName>
</protein>
<evidence type="ECO:0000313" key="3">
    <source>
        <dbReference type="Proteomes" id="UP000245762"/>
    </source>
</evidence>
<dbReference type="PANTHER" id="PTHR35446:SF2">
    <property type="entry name" value="CARBOXYMUCONOLACTONE DECARBOXYLASE-LIKE DOMAIN-CONTAINING PROTEIN"/>
    <property type="match status" value="1"/>
</dbReference>
<dbReference type="SUPFAM" id="SSF69118">
    <property type="entry name" value="AhpD-like"/>
    <property type="match status" value="1"/>
</dbReference>
<dbReference type="Gene3D" id="1.20.1290.10">
    <property type="entry name" value="AhpD-like"/>
    <property type="match status" value="1"/>
</dbReference>
<dbReference type="InterPro" id="IPR003779">
    <property type="entry name" value="CMD-like"/>
</dbReference>
<proteinExistence type="predicted"/>
<organism evidence="2 3">
    <name type="scientific">Flagellimonas aquimarina</name>
    <dbReference type="NCBI Taxonomy" id="2201895"/>
    <lineage>
        <taxon>Bacteria</taxon>
        <taxon>Pseudomonadati</taxon>
        <taxon>Bacteroidota</taxon>
        <taxon>Flavobacteriia</taxon>
        <taxon>Flavobacteriales</taxon>
        <taxon>Flavobacteriaceae</taxon>
        <taxon>Flagellimonas</taxon>
    </lineage>
</organism>
<gene>
    <name evidence="2" type="ORF">DKG77_03420</name>
</gene>
<dbReference type="InterPro" id="IPR029032">
    <property type="entry name" value="AhpD-like"/>
</dbReference>
<dbReference type="GO" id="GO:0051920">
    <property type="term" value="F:peroxiredoxin activity"/>
    <property type="evidence" value="ECO:0007669"/>
    <property type="project" value="InterPro"/>
</dbReference>
<sequence length="173" mass="19667">MAYLEQTKNTENFLEVLVRDPKRYLPIMRYLDNLTQQESELTWKERELISLEVSKSNGAEFCAAIHKGVLNSFDESHLQVRQERIEPVLKFVRKLSIDSKNISENDINGLRAKGWNDQTIEDVIGLTSAITVYDILANGFGFKATLPETVFEEMGKGTIDAGGFEAQFNSFIQ</sequence>
<keyword evidence="3" id="KW-1185">Reference proteome</keyword>
<dbReference type="Proteomes" id="UP000245762">
    <property type="component" value="Unassembled WGS sequence"/>
</dbReference>
<reference evidence="2 3" key="1">
    <citation type="submission" date="2018-05" db="EMBL/GenBank/DDBJ databases">
        <title>Complete genome sequence of Flagellimonas aquimarina ECD12 isolated from seaweed Ecklonia cava.</title>
        <authorList>
            <person name="Choi S."/>
            <person name="Seong C."/>
        </authorList>
    </citation>
    <scope>NUCLEOTIDE SEQUENCE [LARGE SCALE GENOMIC DNA]</scope>
    <source>
        <strain evidence="2 3">ECD12</strain>
    </source>
</reference>
<name>A0A316L6I8_9FLAO</name>
<dbReference type="PANTHER" id="PTHR35446">
    <property type="entry name" value="SI:CH211-175M2.5"/>
    <property type="match status" value="1"/>
</dbReference>